<accession>A0ABR3VQR9</accession>
<dbReference type="PANTHER" id="PTHR28047">
    <property type="entry name" value="PROTEIN DCG1"/>
    <property type="match status" value="1"/>
</dbReference>
<evidence type="ECO:0000313" key="4">
    <source>
        <dbReference type="Proteomes" id="UP001583172"/>
    </source>
</evidence>
<comment type="similarity">
    <text evidence="1">Belongs to the HyuE racemase family.</text>
</comment>
<reference evidence="3 4" key="1">
    <citation type="journal article" date="2024" name="Commun. Biol.">
        <title>Comparative genomic analysis of thermophilic fungi reveals convergent evolutionary adaptations and gene losses.</title>
        <authorList>
            <person name="Steindorff A.S."/>
            <person name="Aguilar-Pontes M.V."/>
            <person name="Robinson A.J."/>
            <person name="Andreopoulos B."/>
            <person name="LaButti K."/>
            <person name="Kuo A."/>
            <person name="Mondo S."/>
            <person name="Riley R."/>
            <person name="Otillar R."/>
            <person name="Haridas S."/>
            <person name="Lipzen A."/>
            <person name="Grimwood J."/>
            <person name="Schmutz J."/>
            <person name="Clum A."/>
            <person name="Reid I.D."/>
            <person name="Moisan M.C."/>
            <person name="Butler G."/>
            <person name="Nguyen T.T.M."/>
            <person name="Dewar K."/>
            <person name="Conant G."/>
            <person name="Drula E."/>
            <person name="Henrissat B."/>
            <person name="Hansel C."/>
            <person name="Singer S."/>
            <person name="Hutchinson M.I."/>
            <person name="de Vries R.P."/>
            <person name="Natvig D.O."/>
            <person name="Powell A.J."/>
            <person name="Tsang A."/>
            <person name="Grigoriev I.V."/>
        </authorList>
    </citation>
    <scope>NUCLEOTIDE SEQUENCE [LARGE SCALE GENOMIC DNA]</scope>
    <source>
        <strain evidence="3 4">CBS 620.91</strain>
    </source>
</reference>
<evidence type="ECO:0000313" key="3">
    <source>
        <dbReference type="EMBL" id="KAL1844160.1"/>
    </source>
</evidence>
<keyword evidence="4" id="KW-1185">Reference proteome</keyword>
<organism evidence="3 4">
    <name type="scientific">Humicola insolens</name>
    <name type="common">Soft-rot fungus</name>
    <dbReference type="NCBI Taxonomy" id="85995"/>
    <lineage>
        <taxon>Eukaryota</taxon>
        <taxon>Fungi</taxon>
        <taxon>Dikarya</taxon>
        <taxon>Ascomycota</taxon>
        <taxon>Pezizomycotina</taxon>
        <taxon>Sordariomycetes</taxon>
        <taxon>Sordariomycetidae</taxon>
        <taxon>Sordariales</taxon>
        <taxon>Chaetomiaceae</taxon>
        <taxon>Mycothermus</taxon>
    </lineage>
</organism>
<comment type="caution">
    <text evidence="3">The sequence shown here is derived from an EMBL/GenBank/DDBJ whole genome shotgun (WGS) entry which is preliminary data.</text>
</comment>
<evidence type="ECO:0000256" key="1">
    <source>
        <dbReference type="ARBA" id="ARBA00038414"/>
    </source>
</evidence>
<dbReference type="PANTHER" id="PTHR28047:SF5">
    <property type="entry name" value="PROTEIN DCG1"/>
    <property type="match status" value="1"/>
</dbReference>
<dbReference type="Pfam" id="PF01177">
    <property type="entry name" value="Asp_Glu_race"/>
    <property type="match status" value="1"/>
</dbReference>
<dbReference type="EMBL" id="JAZGSY010000003">
    <property type="protein sequence ID" value="KAL1844160.1"/>
    <property type="molecule type" value="Genomic_DNA"/>
</dbReference>
<dbReference type="InterPro" id="IPR052186">
    <property type="entry name" value="Hydantoin_racemase-like"/>
</dbReference>
<feature type="compositionally biased region" description="Polar residues" evidence="2">
    <location>
        <begin position="14"/>
        <end position="27"/>
    </location>
</feature>
<sequence length="241" mass="26347">MTHTLEQSIRGMELSSSTEVHSYTAPQLSPSSINDGEDIEASARVVMEDLNRTQILKQYDAVLVACFSAHPLVDWLAQQDGEFDRLTVTGIFEASILTALSLIRLGKKWGIVTTGKYWEEHLSDGTNRFLGSGGDRPNNQWFAGVETTRLNASDFHGGVDSEVVRQALRTATARLLAHENVECVIMGCAGMTGLERIIRSTAAELCGPERAADLFVVDGVRAGIGLLEQMVRNKRAFRGPP</sequence>
<gene>
    <name evidence="3" type="ORF">VTJ49DRAFT_3816</name>
</gene>
<evidence type="ECO:0008006" key="5">
    <source>
        <dbReference type="Google" id="ProtNLM"/>
    </source>
</evidence>
<protein>
    <recommendedName>
        <fullName evidence="5">Hydantoin racemase</fullName>
    </recommendedName>
</protein>
<dbReference type="InterPro" id="IPR053714">
    <property type="entry name" value="Iso_Racemase_Enz_sf"/>
</dbReference>
<proteinExistence type="inferred from homology"/>
<dbReference type="Gene3D" id="3.40.50.12500">
    <property type="match status" value="1"/>
</dbReference>
<evidence type="ECO:0000256" key="2">
    <source>
        <dbReference type="SAM" id="MobiDB-lite"/>
    </source>
</evidence>
<dbReference type="Proteomes" id="UP001583172">
    <property type="component" value="Unassembled WGS sequence"/>
</dbReference>
<dbReference type="InterPro" id="IPR015942">
    <property type="entry name" value="Asp/Glu/hydantoin_racemase"/>
</dbReference>
<feature type="region of interest" description="Disordered" evidence="2">
    <location>
        <begin position="1"/>
        <end position="27"/>
    </location>
</feature>
<name>A0ABR3VQR9_HUMIN</name>